<dbReference type="PANTHER" id="PTHR24094:SF15">
    <property type="entry name" value="AMP-DEPENDENT SYNTHETASE_LIGASE DOMAIN-CONTAINING PROTEIN-RELATED"/>
    <property type="match status" value="1"/>
</dbReference>
<dbReference type="Proteomes" id="UP001500037">
    <property type="component" value="Unassembled WGS sequence"/>
</dbReference>
<organism evidence="3 4">
    <name type="scientific">Kitasatospora nipponensis</name>
    <dbReference type="NCBI Taxonomy" id="258049"/>
    <lineage>
        <taxon>Bacteria</taxon>
        <taxon>Bacillati</taxon>
        <taxon>Actinomycetota</taxon>
        <taxon>Actinomycetes</taxon>
        <taxon>Kitasatosporales</taxon>
        <taxon>Streptomycetaceae</taxon>
        <taxon>Kitasatospora</taxon>
    </lineage>
</organism>
<protein>
    <submittedName>
        <fullName evidence="3">HNH endonuclease family protein</fullName>
    </submittedName>
</protein>
<dbReference type="EMBL" id="BAAALF010000051">
    <property type="protein sequence ID" value="GAA1239837.1"/>
    <property type="molecule type" value="Genomic_DNA"/>
</dbReference>
<sequence>MIIARVLRPAILLALATALLAGLTTTPASAAAAHGHRSPGRVVNTTLYDGIEALPIAPEDRTGYVRTAFRHWIDADKDGCNTRKEVIIAEAVEAPTVGPGCSLTGGRWYSAYDGVTVTDSGALDVDHLVPLAEAWDSGASAWSPQEREAYANDLGEDRDLIAVTARSNRQKADKDVTDWLPMPSYVCTYITDWTVDKTRWGLTVDAAEKDRLHQLAAGCANEPITLELAR</sequence>
<evidence type="ECO:0000256" key="1">
    <source>
        <dbReference type="SAM" id="SignalP"/>
    </source>
</evidence>
<reference evidence="4" key="1">
    <citation type="journal article" date="2019" name="Int. J. Syst. Evol. Microbiol.">
        <title>The Global Catalogue of Microorganisms (GCM) 10K type strain sequencing project: providing services to taxonomists for standard genome sequencing and annotation.</title>
        <authorList>
            <consortium name="The Broad Institute Genomics Platform"/>
            <consortium name="The Broad Institute Genome Sequencing Center for Infectious Disease"/>
            <person name="Wu L."/>
            <person name="Ma J."/>
        </authorList>
    </citation>
    <scope>NUCLEOTIDE SEQUENCE [LARGE SCALE GENOMIC DNA]</scope>
    <source>
        <strain evidence="4">JCM 13004</strain>
    </source>
</reference>
<keyword evidence="3" id="KW-0645">Protease</keyword>
<dbReference type="GO" id="GO:0008233">
    <property type="term" value="F:peptidase activity"/>
    <property type="evidence" value="ECO:0007669"/>
    <property type="project" value="UniProtKB-KW"/>
</dbReference>
<accession>A0ABP4GXQ8</accession>
<keyword evidence="1" id="KW-0732">Signal</keyword>
<keyword evidence="4" id="KW-1185">Reference proteome</keyword>
<evidence type="ECO:0000313" key="3">
    <source>
        <dbReference type="EMBL" id="GAA1239837.1"/>
    </source>
</evidence>
<dbReference type="InterPro" id="IPR011089">
    <property type="entry name" value="GmrSD_C"/>
</dbReference>
<dbReference type="GO" id="GO:0004519">
    <property type="term" value="F:endonuclease activity"/>
    <property type="evidence" value="ECO:0007669"/>
    <property type="project" value="UniProtKB-KW"/>
</dbReference>
<feature type="domain" description="GmrSD restriction endonucleases C-terminal" evidence="2">
    <location>
        <begin position="118"/>
        <end position="214"/>
    </location>
</feature>
<keyword evidence="3" id="KW-0255">Endonuclease</keyword>
<feature type="signal peptide" evidence="1">
    <location>
        <begin position="1"/>
        <end position="30"/>
    </location>
</feature>
<dbReference type="PANTHER" id="PTHR24094">
    <property type="entry name" value="SECRETED PROTEIN"/>
    <property type="match status" value="1"/>
</dbReference>
<gene>
    <name evidence="3" type="ORF">GCM10009665_33320</name>
</gene>
<evidence type="ECO:0000259" key="2">
    <source>
        <dbReference type="Pfam" id="PF07510"/>
    </source>
</evidence>
<comment type="caution">
    <text evidence="3">The sequence shown here is derived from an EMBL/GenBank/DDBJ whole genome shotgun (WGS) entry which is preliminary data.</text>
</comment>
<keyword evidence="3" id="KW-0540">Nuclease</keyword>
<name>A0ABP4GXQ8_9ACTN</name>
<feature type="chain" id="PRO_5046460957" evidence="1">
    <location>
        <begin position="31"/>
        <end position="230"/>
    </location>
</feature>
<proteinExistence type="predicted"/>
<dbReference type="GO" id="GO:0006508">
    <property type="term" value="P:proteolysis"/>
    <property type="evidence" value="ECO:0007669"/>
    <property type="project" value="UniProtKB-KW"/>
</dbReference>
<dbReference type="Pfam" id="PF07510">
    <property type="entry name" value="GmrSD_C"/>
    <property type="match status" value="1"/>
</dbReference>
<dbReference type="RefSeq" id="WP_344442404.1">
    <property type="nucleotide sequence ID" value="NZ_BAAALF010000051.1"/>
</dbReference>
<keyword evidence="3" id="KW-0378">Hydrolase</keyword>
<evidence type="ECO:0000313" key="4">
    <source>
        <dbReference type="Proteomes" id="UP001500037"/>
    </source>
</evidence>